<reference evidence="1 2" key="1">
    <citation type="submission" date="2021-07" db="EMBL/GenBank/DDBJ databases">
        <title>Genome data of Colletotrichum spaethianum.</title>
        <authorList>
            <person name="Utami Y.D."/>
            <person name="Hiruma K."/>
        </authorList>
    </citation>
    <scope>NUCLEOTIDE SEQUENCE [LARGE SCALE GENOMIC DNA]</scope>
    <source>
        <strain evidence="1 2">MAFF 242679</strain>
    </source>
</reference>
<name>A0AA37GY77_9PEZI</name>
<evidence type="ECO:0000313" key="1">
    <source>
        <dbReference type="EMBL" id="GJC89495.1"/>
    </source>
</evidence>
<comment type="caution">
    <text evidence="1">The sequence shown here is derived from an EMBL/GenBank/DDBJ whole genome shotgun (WGS) entry which is preliminary data.</text>
</comment>
<protein>
    <submittedName>
        <fullName evidence="1">Uncharacterized protein</fullName>
    </submittedName>
</protein>
<dbReference type="AlphaFoldDB" id="A0AA37GY77"/>
<proteinExistence type="predicted"/>
<gene>
    <name evidence="1" type="ORF">ColLi_12333</name>
</gene>
<sequence>MLQREAALPPAQVVLDAKRNKASVRIHRLDERHPLRTRLRDSGLRRTARLVDGNAEYIDLLEQPPWGRLAGWHTAIGRVGYKPRKTKEELALEFTDSLGTFSKRDIVVYTDGSQTTDGSRTSAGAGWIGYQATRQIFRGSEPLGSQTEVFDAEA</sequence>
<keyword evidence="2" id="KW-1185">Reference proteome</keyword>
<dbReference type="EMBL" id="BPPX01000042">
    <property type="protein sequence ID" value="GJC89495.1"/>
    <property type="molecule type" value="Genomic_DNA"/>
</dbReference>
<dbReference type="Proteomes" id="UP001055172">
    <property type="component" value="Unassembled WGS sequence"/>
</dbReference>
<evidence type="ECO:0000313" key="2">
    <source>
        <dbReference type="Proteomes" id="UP001055172"/>
    </source>
</evidence>
<organism evidence="1 2">
    <name type="scientific">Colletotrichum liriopes</name>
    <dbReference type="NCBI Taxonomy" id="708192"/>
    <lineage>
        <taxon>Eukaryota</taxon>
        <taxon>Fungi</taxon>
        <taxon>Dikarya</taxon>
        <taxon>Ascomycota</taxon>
        <taxon>Pezizomycotina</taxon>
        <taxon>Sordariomycetes</taxon>
        <taxon>Hypocreomycetidae</taxon>
        <taxon>Glomerellales</taxon>
        <taxon>Glomerellaceae</taxon>
        <taxon>Colletotrichum</taxon>
        <taxon>Colletotrichum spaethianum species complex</taxon>
    </lineage>
</organism>
<accession>A0AA37GY77</accession>